<dbReference type="RefSeq" id="WP_030262230.1">
    <property type="nucleotide sequence ID" value="NZ_JBHEZZ010000004.1"/>
</dbReference>
<evidence type="ECO:0000313" key="3">
    <source>
        <dbReference type="Proteomes" id="UP001592528"/>
    </source>
</evidence>
<evidence type="ECO:0000313" key="2">
    <source>
        <dbReference type="EMBL" id="MFC1401774.1"/>
    </source>
</evidence>
<dbReference type="PANTHER" id="PTHR43433">
    <property type="entry name" value="HYDROLASE, ALPHA/BETA FOLD FAMILY PROTEIN"/>
    <property type="match status" value="1"/>
</dbReference>
<organism evidence="2 3">
    <name type="scientific">Streptacidiphilus cavernicola</name>
    <dbReference type="NCBI Taxonomy" id="3342716"/>
    <lineage>
        <taxon>Bacteria</taxon>
        <taxon>Bacillati</taxon>
        <taxon>Actinomycetota</taxon>
        <taxon>Actinomycetes</taxon>
        <taxon>Kitasatosporales</taxon>
        <taxon>Streptomycetaceae</taxon>
        <taxon>Streptacidiphilus</taxon>
    </lineage>
</organism>
<dbReference type="Proteomes" id="UP001592528">
    <property type="component" value="Unassembled WGS sequence"/>
</dbReference>
<dbReference type="EMBL" id="JBHEZZ010000004">
    <property type="protein sequence ID" value="MFC1401774.1"/>
    <property type="molecule type" value="Genomic_DNA"/>
</dbReference>
<proteinExistence type="predicted"/>
<evidence type="ECO:0000259" key="1">
    <source>
        <dbReference type="Pfam" id="PF00561"/>
    </source>
</evidence>
<dbReference type="InterPro" id="IPR050471">
    <property type="entry name" value="AB_hydrolase"/>
</dbReference>
<dbReference type="Gene3D" id="3.40.50.1820">
    <property type="entry name" value="alpha/beta hydrolase"/>
    <property type="match status" value="1"/>
</dbReference>
<reference evidence="2 3" key="1">
    <citation type="submission" date="2024-09" db="EMBL/GenBank/DDBJ databases">
        <authorList>
            <person name="Lee S.D."/>
        </authorList>
    </citation>
    <scope>NUCLEOTIDE SEQUENCE [LARGE SCALE GENOMIC DNA]</scope>
    <source>
        <strain evidence="2 3">N1-5</strain>
    </source>
</reference>
<keyword evidence="2" id="KW-0378">Hydrolase</keyword>
<dbReference type="Pfam" id="PF00561">
    <property type="entry name" value="Abhydrolase_1"/>
    <property type="match status" value="1"/>
</dbReference>
<dbReference type="GO" id="GO:0016787">
    <property type="term" value="F:hydrolase activity"/>
    <property type="evidence" value="ECO:0007669"/>
    <property type="project" value="UniProtKB-KW"/>
</dbReference>
<name>A0ABV6UJZ4_9ACTN</name>
<feature type="domain" description="AB hydrolase-1" evidence="1">
    <location>
        <begin position="37"/>
        <end position="144"/>
    </location>
</feature>
<keyword evidence="3" id="KW-1185">Reference proteome</keyword>
<dbReference type="PANTHER" id="PTHR43433:SF5">
    <property type="entry name" value="AB HYDROLASE-1 DOMAIN-CONTAINING PROTEIN"/>
    <property type="match status" value="1"/>
</dbReference>
<accession>A0ABV6UJZ4</accession>
<protein>
    <submittedName>
        <fullName evidence="2">Alpha/beta fold hydrolase</fullName>
    </submittedName>
</protein>
<dbReference type="InterPro" id="IPR029058">
    <property type="entry name" value="AB_hydrolase_fold"/>
</dbReference>
<sequence length="297" mass="32848">METETLYLGREWNIEHDRTAKVTGAELRYTVVGKGEPVLCIHGTNVADSLITPLQFHPELFDEYQFISYYRAGYNGSTLEGDSLSIEQGADHAAELLDHLGIEKAHIMGFSFGGVIAFQFLLSHPERAHSAILLEPYLPREAPDAVQANIDAYMTAMELFQAGDKLGAAFSYMESVCGPSFLGCVEMTGPLDVWDRVANCVDTTFLVDFPAVVNWGFVMSKADELVQHKPEMPILAAMGMDSEAAMPGFRETQRFLMSWLPQAERLAVPNATHGMQSMNPLAVARGAQLFLRKHPMT</sequence>
<gene>
    <name evidence="2" type="ORF">ACEZDJ_10780</name>
</gene>
<dbReference type="SUPFAM" id="SSF53474">
    <property type="entry name" value="alpha/beta-Hydrolases"/>
    <property type="match status" value="1"/>
</dbReference>
<dbReference type="InterPro" id="IPR000073">
    <property type="entry name" value="AB_hydrolase_1"/>
</dbReference>
<comment type="caution">
    <text evidence="2">The sequence shown here is derived from an EMBL/GenBank/DDBJ whole genome shotgun (WGS) entry which is preliminary data.</text>
</comment>